<gene>
    <name evidence="2" type="ORF">O1G21_36085</name>
</gene>
<feature type="signal peptide" evidence="1">
    <location>
        <begin position="1"/>
        <end position="33"/>
    </location>
</feature>
<dbReference type="Proteomes" id="UP001212821">
    <property type="component" value="Chromosome"/>
</dbReference>
<keyword evidence="1" id="KW-0732">Signal</keyword>
<organism evidence="2 3">
    <name type="scientific">Kitasatospora cathayae</name>
    <dbReference type="NCBI Taxonomy" id="3004092"/>
    <lineage>
        <taxon>Bacteria</taxon>
        <taxon>Bacillati</taxon>
        <taxon>Actinomycetota</taxon>
        <taxon>Actinomycetes</taxon>
        <taxon>Kitasatosporales</taxon>
        <taxon>Streptomycetaceae</taxon>
        <taxon>Kitasatospora</taxon>
    </lineage>
</organism>
<reference evidence="3" key="1">
    <citation type="submission" date="2022-12" db="EMBL/GenBank/DDBJ databases">
        <authorList>
            <person name="Mo P."/>
        </authorList>
    </citation>
    <scope>NUCLEOTIDE SEQUENCE [LARGE SCALE GENOMIC DNA]</scope>
    <source>
        <strain evidence="3">HUAS 3-15</strain>
    </source>
</reference>
<evidence type="ECO:0000313" key="2">
    <source>
        <dbReference type="EMBL" id="WBP90757.1"/>
    </source>
</evidence>
<feature type="chain" id="PRO_5045190120" evidence="1">
    <location>
        <begin position="34"/>
        <end position="166"/>
    </location>
</feature>
<proteinExistence type="predicted"/>
<dbReference type="PROSITE" id="PS51318">
    <property type="entry name" value="TAT"/>
    <property type="match status" value="1"/>
</dbReference>
<keyword evidence="3" id="KW-1185">Reference proteome</keyword>
<evidence type="ECO:0000313" key="3">
    <source>
        <dbReference type="Proteomes" id="UP001212821"/>
    </source>
</evidence>
<dbReference type="InterPro" id="IPR006311">
    <property type="entry name" value="TAT_signal"/>
</dbReference>
<evidence type="ECO:0000256" key="1">
    <source>
        <dbReference type="SAM" id="SignalP"/>
    </source>
</evidence>
<name>A0ABY7QDR7_9ACTN</name>
<dbReference type="EMBL" id="CP115450">
    <property type="protein sequence ID" value="WBP90757.1"/>
    <property type="molecule type" value="Genomic_DNA"/>
</dbReference>
<protein>
    <submittedName>
        <fullName evidence="2">Signal peptide protein</fullName>
    </submittedName>
</protein>
<accession>A0ABY7QDR7</accession>
<dbReference type="RefSeq" id="WP_270149749.1">
    <property type="nucleotide sequence ID" value="NZ_CP115450.1"/>
</dbReference>
<sequence>MPTRTIPRRALVLTVAALAALLPTAALTPPAQAASEPPTASAAAAAPVRFVDLPDTALPTDRAPHRITFSYRNDNPTDQTVAPQILVESPQNGPFLSPSDIRLEQLGRDGRWHALPLGSQTGTLYTSLIPAKIVLHSHHTLTERYRLTVLHSPAQGTVESRIAIYA</sequence>